<dbReference type="InterPro" id="IPR003018">
    <property type="entry name" value="GAF"/>
</dbReference>
<feature type="compositionally biased region" description="Basic and acidic residues" evidence="3">
    <location>
        <begin position="55"/>
        <end position="74"/>
    </location>
</feature>
<keyword evidence="2" id="KW-0175">Coiled coil</keyword>
<dbReference type="VEuPathDB" id="FungiDB:H310_10106"/>
<dbReference type="InterPro" id="IPR018247">
    <property type="entry name" value="EF_Hand_1_Ca_BS"/>
</dbReference>
<protein>
    <recommendedName>
        <fullName evidence="4">GAF domain-containing protein</fullName>
    </recommendedName>
</protein>
<dbReference type="SMART" id="SM00065">
    <property type="entry name" value="GAF"/>
    <property type="match status" value="3"/>
</dbReference>
<feature type="region of interest" description="Disordered" evidence="3">
    <location>
        <begin position="1"/>
        <end position="74"/>
    </location>
</feature>
<dbReference type="InterPro" id="IPR011992">
    <property type="entry name" value="EF-hand-dom_pair"/>
</dbReference>
<gene>
    <name evidence="5" type="ORF">H310_10106</name>
</gene>
<feature type="domain" description="GAF" evidence="4">
    <location>
        <begin position="812"/>
        <end position="966"/>
    </location>
</feature>
<dbReference type="PROSITE" id="PS00018">
    <property type="entry name" value="EF_HAND_1"/>
    <property type="match status" value="1"/>
</dbReference>
<evidence type="ECO:0000313" key="5">
    <source>
        <dbReference type="EMBL" id="ETV96813.1"/>
    </source>
</evidence>
<feature type="coiled-coil region" evidence="2">
    <location>
        <begin position="204"/>
        <end position="263"/>
    </location>
</feature>
<dbReference type="eggNOG" id="KOG3689">
    <property type="taxonomic scope" value="Eukaryota"/>
</dbReference>
<feature type="compositionally biased region" description="Low complexity" evidence="3">
    <location>
        <begin position="176"/>
        <end position="188"/>
    </location>
</feature>
<dbReference type="STRING" id="157072.A0A024TS09"/>
<dbReference type="OrthoDB" id="74705at2759"/>
<dbReference type="SUPFAM" id="SSF55781">
    <property type="entry name" value="GAF domain-like"/>
    <property type="match status" value="4"/>
</dbReference>
<dbReference type="EMBL" id="KI913975">
    <property type="protein sequence ID" value="ETV96813.1"/>
    <property type="molecule type" value="Genomic_DNA"/>
</dbReference>
<dbReference type="InterPro" id="IPR029016">
    <property type="entry name" value="GAF-like_dom_sf"/>
</dbReference>
<dbReference type="Pfam" id="PF01590">
    <property type="entry name" value="GAF"/>
    <property type="match status" value="1"/>
</dbReference>
<keyword evidence="1" id="KW-0106">Calcium</keyword>
<evidence type="ECO:0000256" key="3">
    <source>
        <dbReference type="SAM" id="MobiDB-lite"/>
    </source>
</evidence>
<feature type="domain" description="GAF" evidence="4">
    <location>
        <begin position="372"/>
        <end position="617"/>
    </location>
</feature>
<name>A0A024TS09_9STRA</name>
<sequence length="1497" mass="168600">MSFTWKDSKHPPPYSSIVAGLDQPKRPSRNKPCAQSEGCPQVLPTSKRPSTVHSSTREHAQQSNEKSVETREPRDFRERQYDIEIATADDYFVLEGSATSQRALEAVNRSAIAKIREQNTLIERLKHDKALLEEKVALLQHDLRLQQQMQHSLVASKMSLENCQLPHLSVHDGVKPAPAGRSPARPSSQGRASPRKVSAIVQISPAEQRELESLRLKVHNLEKEKKVRTEEFATQTKTFLRRIKKLQQELSEREDMVMEKEAQINVLQIRSLHQVPMLQGVHPTPRMLSDEMWLSVPPLRTLIESNPGKSNVSGAFDALLSKKFMESIRKLPGHHQEAWLKELQETASKLSLLHTGLKALCGVFNRLASCSDLYEMVRLISTEACALANAEEAFVFVVDPIQKQEFWSRICRADGETITARSNIPHISLEYQMAYSDYLSKQSTHVSHEVPVHVSNDHSISHHQHHTSPSPSGTFELISTMDNEEMAQPNPAHLSQILSQPSPGFASYVFHTKEVLNIPGCKIFGHPLYSGGHMNSDRFIKLKSSSTMLLPICDGDDLEPIAVLQVCGKTQHFRGMGVQVTVENCQSFTEEDKYLLTGLANFCSGLLAKVMTFTEVERTRKSETVLLTLSRQIFTCLDFPKLSLLVMQSTKELLDTDRCTLFVTKTLPNNEHVLCAWQSDINNGTVNQSWRNRGHEIVVHMGQGIAGACAETRRLINVPDAYEDKRFNRAWDEKTKYRTKSILAMPIISSKDSLLGVIQMINKSGGTSFKAKDEEHIAMVSQLIALAMENNNLFQKTQDVSKCIGTYIRHLPLNEALLNMNMHAEEIVGVQCACIYLNDERTSELYTFHRIRKTRVDLKPSLYKNSILEEALTLKEPLIVNNVSQYTHYNPTVDTLNGIAAQQVMFVPLFQFGKTGVDDRVFIGMLQLVNRKGTTHDFDYDDSLVAIIANQVSGILMSIIERQTMHQLHEDTKMLLETCMSFYKELNHVGIMNAVYNATVSTFSIDKGQLWLWTDDHTSMWTSKLLPSDEIKFVNPTLQRRLSVSSMERLEVSCAEGLLKRVVSEGKVISVRRWDYIGDGNNQEGIQRITSTDKNANFTDYSITACPVWDSFGIEVIGVVMLMYPRGRNLHRLELSKIPIFTRQITGALMVCRDVSQHIHRVQRMQDLLHEYTSATRASATLFNMSLVSIGKPPATSLSSPFGFSLAINIDSCGALHSSTYPINMFTRGFSLCSIHDLLRLPVDAKGNRHVIQVTAASQPHYESNHFDKWMGRDVVAGDWEKIKYDLHNAFSRKETLTAYYSGTHAQSLSFVNTMETVISSAAQNSIANGGGGPRVPKPNDVPDAIRREIAVFLWQFCSADLKIHLDKVFALFAPHDPNGTGCVDPADFEFVVKAWGVHLNHHDYDALYKCFAMPTALTEELPYGDDGMDVPYSIDYRTVFETMAPHFIRHTHFQHEIFPTLHPTTHAITSVQLFFTPMSHDGVSVPTAVIDSDESM</sequence>
<feature type="compositionally biased region" description="Polar residues" evidence="3">
    <location>
        <begin position="43"/>
        <end position="54"/>
    </location>
</feature>
<organism evidence="5">
    <name type="scientific">Aphanomyces invadans</name>
    <dbReference type="NCBI Taxonomy" id="157072"/>
    <lineage>
        <taxon>Eukaryota</taxon>
        <taxon>Sar</taxon>
        <taxon>Stramenopiles</taxon>
        <taxon>Oomycota</taxon>
        <taxon>Saprolegniomycetes</taxon>
        <taxon>Saprolegniales</taxon>
        <taxon>Verrucalvaceae</taxon>
        <taxon>Aphanomyces</taxon>
    </lineage>
</organism>
<accession>A0A024TS09</accession>
<feature type="compositionally biased region" description="Basic and acidic residues" evidence="3">
    <location>
        <begin position="1"/>
        <end position="10"/>
    </location>
</feature>
<evidence type="ECO:0000256" key="1">
    <source>
        <dbReference type="ARBA" id="ARBA00022837"/>
    </source>
</evidence>
<dbReference type="Gene3D" id="3.30.450.40">
    <property type="match status" value="4"/>
</dbReference>
<feature type="domain" description="GAF" evidence="4">
    <location>
        <begin position="638"/>
        <end position="798"/>
    </location>
</feature>
<reference evidence="5" key="1">
    <citation type="submission" date="2013-12" db="EMBL/GenBank/DDBJ databases">
        <title>The Genome Sequence of Aphanomyces invadans NJM9701.</title>
        <authorList>
            <consortium name="The Broad Institute Genomics Platform"/>
            <person name="Russ C."/>
            <person name="Tyler B."/>
            <person name="van West P."/>
            <person name="Dieguez-Uribeondo J."/>
            <person name="Young S.K."/>
            <person name="Zeng Q."/>
            <person name="Gargeya S."/>
            <person name="Fitzgerald M."/>
            <person name="Abouelleil A."/>
            <person name="Alvarado L."/>
            <person name="Chapman S.B."/>
            <person name="Gainer-Dewar J."/>
            <person name="Goldberg J."/>
            <person name="Griggs A."/>
            <person name="Gujja S."/>
            <person name="Hansen M."/>
            <person name="Howarth C."/>
            <person name="Imamovic A."/>
            <person name="Ireland A."/>
            <person name="Larimer J."/>
            <person name="McCowan C."/>
            <person name="Murphy C."/>
            <person name="Pearson M."/>
            <person name="Poon T.W."/>
            <person name="Priest M."/>
            <person name="Roberts A."/>
            <person name="Saif S."/>
            <person name="Shea T."/>
            <person name="Sykes S."/>
            <person name="Wortman J."/>
            <person name="Nusbaum C."/>
            <person name="Birren B."/>
        </authorList>
    </citation>
    <scope>NUCLEOTIDE SEQUENCE [LARGE SCALE GENOMIC DNA]</scope>
    <source>
        <strain evidence="5">NJM9701</strain>
    </source>
</reference>
<dbReference type="SUPFAM" id="SSF47473">
    <property type="entry name" value="EF-hand"/>
    <property type="match status" value="1"/>
</dbReference>
<feature type="region of interest" description="Disordered" evidence="3">
    <location>
        <begin position="169"/>
        <end position="197"/>
    </location>
</feature>
<dbReference type="GeneID" id="20087156"/>
<dbReference type="RefSeq" id="XP_008874591.1">
    <property type="nucleotide sequence ID" value="XM_008876369.1"/>
</dbReference>
<evidence type="ECO:0000259" key="4">
    <source>
        <dbReference type="SMART" id="SM00065"/>
    </source>
</evidence>
<evidence type="ECO:0000256" key="2">
    <source>
        <dbReference type="SAM" id="Coils"/>
    </source>
</evidence>
<proteinExistence type="predicted"/>
<feature type="coiled-coil region" evidence="2">
    <location>
        <begin position="115"/>
        <end position="142"/>
    </location>
</feature>